<dbReference type="PATRIC" id="fig|37919.13.peg.3321"/>
<protein>
    <recommendedName>
        <fullName evidence="4">DNA primase</fullName>
    </recommendedName>
</protein>
<dbReference type="AlphaFoldDB" id="A0A1B1K5M2"/>
<accession>A0A1B1K5M2</accession>
<dbReference type="EMBL" id="CP009111">
    <property type="protein sequence ID" value="ANS27910.1"/>
    <property type="molecule type" value="Genomic_DNA"/>
</dbReference>
<organism evidence="2 3">
    <name type="scientific">Rhodococcus opacus</name>
    <name type="common">Nocardia opaca</name>
    <dbReference type="NCBI Taxonomy" id="37919"/>
    <lineage>
        <taxon>Bacteria</taxon>
        <taxon>Bacillati</taxon>
        <taxon>Actinomycetota</taxon>
        <taxon>Actinomycetes</taxon>
        <taxon>Mycobacteriales</taxon>
        <taxon>Nocardiaceae</taxon>
        <taxon>Rhodococcus</taxon>
    </lineage>
</organism>
<feature type="region of interest" description="Disordered" evidence="1">
    <location>
        <begin position="99"/>
        <end position="221"/>
    </location>
</feature>
<evidence type="ECO:0008006" key="4">
    <source>
        <dbReference type="Google" id="ProtNLM"/>
    </source>
</evidence>
<evidence type="ECO:0000313" key="2">
    <source>
        <dbReference type="EMBL" id="ANS27910.1"/>
    </source>
</evidence>
<reference evidence="2 3" key="1">
    <citation type="submission" date="2014-07" db="EMBL/GenBank/DDBJ databases">
        <authorList>
            <person name="Zhang J.E."/>
            <person name="Yang H."/>
            <person name="Guo J."/>
            <person name="Deng Z."/>
            <person name="Luo H."/>
            <person name="Luo M."/>
            <person name="Zhao B."/>
        </authorList>
    </citation>
    <scope>NUCLEOTIDE SEQUENCE [LARGE SCALE GENOMIC DNA]</scope>
    <source>
        <strain evidence="2 3">1CP</strain>
    </source>
</reference>
<feature type="compositionally biased region" description="Acidic residues" evidence="1">
    <location>
        <begin position="119"/>
        <end position="154"/>
    </location>
</feature>
<feature type="compositionally biased region" description="Basic residues" evidence="1">
    <location>
        <begin position="159"/>
        <end position="170"/>
    </location>
</feature>
<name>A0A1B1K5M2_RHOOP</name>
<evidence type="ECO:0000256" key="1">
    <source>
        <dbReference type="SAM" id="MobiDB-lite"/>
    </source>
</evidence>
<proteinExistence type="predicted"/>
<evidence type="ECO:0000313" key="3">
    <source>
        <dbReference type="Proteomes" id="UP000186108"/>
    </source>
</evidence>
<sequence>MTSKGQVAMAVGAGYMLGRTHKMKLALMLAGFGASRRFPSGSLGVLNEGRKLLADSPEVAKLGVTVRKELMNAVKAAAVTAASERIDSLNTRLESGEDLVGGLGKAVGGKKKSTRARDEEPEDEYEDEAYAEDDGEPEDEGDDEGDNETGDDDSDKAPRGRRRPAPRRRSSSGGSSRPTRSRSRSSTNTDDEEDDLARARARRTRAKATTDSVPVRRPTRK</sequence>
<dbReference type="Proteomes" id="UP000186108">
    <property type="component" value="Chromosome"/>
</dbReference>
<dbReference type="RefSeq" id="WP_065490805.1">
    <property type="nucleotide sequence ID" value="NZ_CP009111.1"/>
</dbReference>
<gene>
    <name evidence="2" type="ORF">R1CP_16095</name>
</gene>